<organismHost>
    <name type="scientific">Bacillus subtilis</name>
    <dbReference type="NCBI Taxonomy" id="1423"/>
</organismHost>
<dbReference type="OrthoDB" id="34601at10239"/>
<dbReference type="Proteomes" id="UP000017648">
    <property type="component" value="Segment"/>
</dbReference>
<accession>U5PTV8</accession>
<organism evidence="1 2">
    <name type="scientific">Bacillus phage Grass</name>
    <dbReference type="NCBI Taxonomy" id="1406785"/>
    <lineage>
        <taxon>Viruses</taxon>
        <taxon>Duplodnaviria</taxon>
        <taxon>Heunggongvirae</taxon>
        <taxon>Uroviricota</taxon>
        <taxon>Caudoviricetes</taxon>
        <taxon>Herelleviridae</taxon>
        <taxon>Bastillevirinae</taxon>
        <taxon>Nitunavirus</taxon>
        <taxon>Nitunavirus grass</taxon>
    </lineage>
</organism>
<evidence type="ECO:0000313" key="1">
    <source>
        <dbReference type="EMBL" id="AGY47410.1"/>
    </source>
</evidence>
<reference evidence="1 2" key="1">
    <citation type="journal article" date="2013" name="Genome Announc.">
        <title>Complete Genome of Bacillus subtilis Myophage Grass.</title>
        <authorList>
            <person name="Miller S.Y."/>
            <person name="Colquhoun J.M."/>
            <person name="Perl A.L."/>
            <person name="Chamakura K.R."/>
            <person name="Kuty Everett G.F."/>
        </authorList>
    </citation>
    <scope>NUCLEOTIDE SEQUENCE [LARGE SCALE GENOMIC DNA]</scope>
</reference>
<evidence type="ECO:0000313" key="2">
    <source>
        <dbReference type="Proteomes" id="UP000017648"/>
    </source>
</evidence>
<keyword evidence="2" id="KW-1185">Reference proteome</keyword>
<dbReference type="EMBL" id="KF669652">
    <property type="protein sequence ID" value="AGY47410.1"/>
    <property type="molecule type" value="Genomic_DNA"/>
</dbReference>
<dbReference type="GeneID" id="17960069"/>
<name>U5PTV8_BPGRA</name>
<dbReference type="KEGG" id="vg:17960069"/>
<protein>
    <submittedName>
        <fullName evidence="1">Uncharacterized protein</fullName>
    </submittedName>
</protein>
<dbReference type="RefSeq" id="YP_008771511.1">
    <property type="nucleotide sequence ID" value="NC_022771.1"/>
</dbReference>
<gene>
    <name evidence="1" type="ORF">Grass_145</name>
</gene>
<sequence>MLKEKKVRIFDPEIIKEGHVITLDQYQINTTGYDDDEDYKVSWEYTGSITGVIVAASEERVKVLCSSPWELGCTNEYNIGINEVVEGDTLPESTVRSYMYSIVGVTNRVKGISV</sequence>
<proteinExistence type="predicted"/>